<proteinExistence type="predicted"/>
<dbReference type="EMBL" id="LSYV01000016">
    <property type="protein sequence ID" value="KXZ50602.1"/>
    <property type="molecule type" value="Genomic_DNA"/>
</dbReference>
<organism evidence="3 4">
    <name type="scientific">Gonium pectorale</name>
    <name type="common">Green alga</name>
    <dbReference type="NCBI Taxonomy" id="33097"/>
    <lineage>
        <taxon>Eukaryota</taxon>
        <taxon>Viridiplantae</taxon>
        <taxon>Chlorophyta</taxon>
        <taxon>core chlorophytes</taxon>
        <taxon>Chlorophyceae</taxon>
        <taxon>CS clade</taxon>
        <taxon>Chlamydomonadales</taxon>
        <taxon>Volvocaceae</taxon>
        <taxon>Gonium</taxon>
    </lineage>
</organism>
<feature type="region of interest" description="Disordered" evidence="1">
    <location>
        <begin position="157"/>
        <end position="202"/>
    </location>
</feature>
<feature type="transmembrane region" description="Helical" evidence="2">
    <location>
        <begin position="108"/>
        <end position="128"/>
    </location>
</feature>
<keyword evidence="2" id="KW-0472">Membrane</keyword>
<comment type="caution">
    <text evidence="3">The sequence shown here is derived from an EMBL/GenBank/DDBJ whole genome shotgun (WGS) entry which is preliminary data.</text>
</comment>
<evidence type="ECO:0000313" key="4">
    <source>
        <dbReference type="Proteomes" id="UP000075714"/>
    </source>
</evidence>
<sequence>MAIQKVLGSKLGRRVLTPTLLARVGRGAMVALPAIGALFVAHLAHQDYERMVEEKHNGHVAAFVGFLVAFTFDVMDVLAHILVVVGLLHQHFHVGIHVSHHLLHTVEGAGIAIAIISTLAAATAEILAMRRGMAIAKGAAVTAAAVSAAVASHTSTPATATAAGKSGSASASGSSHGALSAGWNSATHVHGPQARGPSGASGAASAAASAFGKSGSASGGSRGALSAAWNGKSQPAGAAAGAAEPATAAKAAAIAAQIHASAADARRVSPALGGGAAGGQALQAAGAAATDRAAAEVAEAVLAVGRSGTVSMAAGRGARAADPRVMASSWHEELSGHAAQEGGSAGRDTH</sequence>
<dbReference type="AlphaFoldDB" id="A0A150GLB5"/>
<name>A0A150GLB5_GONPE</name>
<feature type="transmembrane region" description="Helical" evidence="2">
    <location>
        <begin position="20"/>
        <end position="41"/>
    </location>
</feature>
<feature type="region of interest" description="Disordered" evidence="1">
    <location>
        <begin position="331"/>
        <end position="350"/>
    </location>
</feature>
<keyword evidence="2" id="KW-1133">Transmembrane helix</keyword>
<keyword evidence="2" id="KW-0812">Transmembrane</keyword>
<keyword evidence="4" id="KW-1185">Reference proteome</keyword>
<evidence type="ECO:0000313" key="3">
    <source>
        <dbReference type="EMBL" id="KXZ50602.1"/>
    </source>
</evidence>
<protein>
    <submittedName>
        <fullName evidence="3">Uncharacterized protein</fullName>
    </submittedName>
</protein>
<dbReference type="Proteomes" id="UP000075714">
    <property type="component" value="Unassembled WGS sequence"/>
</dbReference>
<dbReference type="STRING" id="33097.A0A150GLB5"/>
<dbReference type="OrthoDB" id="552597at2759"/>
<feature type="compositionally biased region" description="Low complexity" evidence="1">
    <location>
        <begin position="157"/>
        <end position="182"/>
    </location>
</feature>
<evidence type="ECO:0000256" key="1">
    <source>
        <dbReference type="SAM" id="MobiDB-lite"/>
    </source>
</evidence>
<gene>
    <name evidence="3" type="ORF">GPECTOR_15g285</name>
</gene>
<reference evidence="4" key="1">
    <citation type="journal article" date="2016" name="Nat. Commun.">
        <title>The Gonium pectorale genome demonstrates co-option of cell cycle regulation during the evolution of multicellularity.</title>
        <authorList>
            <person name="Hanschen E.R."/>
            <person name="Marriage T.N."/>
            <person name="Ferris P.J."/>
            <person name="Hamaji T."/>
            <person name="Toyoda A."/>
            <person name="Fujiyama A."/>
            <person name="Neme R."/>
            <person name="Noguchi H."/>
            <person name="Minakuchi Y."/>
            <person name="Suzuki M."/>
            <person name="Kawai-Toyooka H."/>
            <person name="Smith D.R."/>
            <person name="Sparks H."/>
            <person name="Anderson J."/>
            <person name="Bakaric R."/>
            <person name="Luria V."/>
            <person name="Karger A."/>
            <person name="Kirschner M.W."/>
            <person name="Durand P.M."/>
            <person name="Michod R.E."/>
            <person name="Nozaki H."/>
            <person name="Olson B.J."/>
        </authorList>
    </citation>
    <scope>NUCLEOTIDE SEQUENCE [LARGE SCALE GENOMIC DNA]</scope>
    <source>
        <strain evidence="4">NIES-2863</strain>
    </source>
</reference>
<evidence type="ECO:0000256" key="2">
    <source>
        <dbReference type="SAM" id="Phobius"/>
    </source>
</evidence>
<feature type="transmembrane region" description="Helical" evidence="2">
    <location>
        <begin position="62"/>
        <end position="88"/>
    </location>
</feature>
<accession>A0A150GLB5</accession>